<evidence type="ECO:0000259" key="1">
    <source>
        <dbReference type="Pfam" id="PF20179"/>
    </source>
</evidence>
<dbReference type="AlphaFoldDB" id="A0A812J088"/>
<organism evidence="2 3">
    <name type="scientific">Symbiodinium pilosum</name>
    <name type="common">Dinoflagellate</name>
    <dbReference type="NCBI Taxonomy" id="2952"/>
    <lineage>
        <taxon>Eukaryota</taxon>
        <taxon>Sar</taxon>
        <taxon>Alveolata</taxon>
        <taxon>Dinophyceae</taxon>
        <taxon>Suessiales</taxon>
        <taxon>Symbiodiniaceae</taxon>
        <taxon>Symbiodinium</taxon>
    </lineage>
</organism>
<dbReference type="Pfam" id="PF20179">
    <property type="entry name" value="MSS51_C"/>
    <property type="match status" value="1"/>
</dbReference>
<dbReference type="EMBL" id="CAJNIZ010001273">
    <property type="protein sequence ID" value="CAE7187250.1"/>
    <property type="molecule type" value="Genomic_DNA"/>
</dbReference>
<evidence type="ECO:0000313" key="2">
    <source>
        <dbReference type="EMBL" id="CAE7187250.1"/>
    </source>
</evidence>
<dbReference type="InterPro" id="IPR046824">
    <property type="entry name" value="Mss51-like_C"/>
</dbReference>
<protein>
    <recommendedName>
        <fullName evidence="1">Mitochondrial splicing suppressor 51-like C-terminal domain-containing protein</fullName>
    </recommendedName>
</protein>
<proteinExistence type="predicted"/>
<dbReference type="OrthoDB" id="426713at2759"/>
<accession>A0A812J088</accession>
<feature type="domain" description="Mitochondrial splicing suppressor 51-like C-terminal" evidence="1">
    <location>
        <begin position="23"/>
        <end position="89"/>
    </location>
</feature>
<dbReference type="Proteomes" id="UP000649617">
    <property type="component" value="Unassembled WGS sequence"/>
</dbReference>
<keyword evidence="3" id="KW-1185">Reference proteome</keyword>
<gene>
    <name evidence="2" type="ORF">SPIL2461_LOCUS1329</name>
</gene>
<name>A0A812J088_SYMPI</name>
<evidence type="ECO:0000313" key="3">
    <source>
        <dbReference type="Proteomes" id="UP000649617"/>
    </source>
</evidence>
<comment type="caution">
    <text evidence="2">The sequence shown here is derived from an EMBL/GenBank/DDBJ whole genome shotgun (WGS) entry which is preliminary data.</text>
</comment>
<reference evidence="2" key="1">
    <citation type="submission" date="2021-02" db="EMBL/GenBank/DDBJ databases">
        <authorList>
            <person name="Dougan E. K."/>
            <person name="Rhodes N."/>
            <person name="Thang M."/>
            <person name="Chan C."/>
        </authorList>
    </citation>
    <scope>NUCLEOTIDE SEQUENCE</scope>
</reference>
<sequence length="370" mass="41400">MKEDKAVLTYSGIRVYTFACLAHEAVMPEHLQRPTFICAFNSGLGASVPVHMKPWIQTLVQLLASSRPLLLTCFGAYEARLEASILNAMQAQYAPHKQGGFGHVLESDKPLSICNAMFTWVLGSSIPEPQLMTDVRHYVEKQLEASQLLLFLKELKSHLRILQDPEHSAHVGWAEMYDGRFIPAIKQALEEDDDERGGIQQIVRCTMKTIASACAVPTAARIFLYFSGLDLLRSFRNWAETAPWTSHAWMREETLEWVMEAEQLLEEGMQACNCQSLEQISEDQEVCAFSASLQVRLDGGCSLFQNPSLASSPVAKVARGHALQADAHKGLWIRVAHHSGACWLHGYTDDGHACDITYWDVKAWQPEVKS</sequence>